<protein>
    <submittedName>
        <fullName evidence="7">Peptidase S8/S53 subtilisin kexin sedolisin</fullName>
    </submittedName>
</protein>
<dbReference type="Gene3D" id="3.40.50.200">
    <property type="entry name" value="Peptidase S8/S53 domain"/>
    <property type="match status" value="1"/>
</dbReference>
<dbReference type="GO" id="GO:0004252">
    <property type="term" value="F:serine-type endopeptidase activity"/>
    <property type="evidence" value="ECO:0007669"/>
    <property type="project" value="InterPro"/>
</dbReference>
<evidence type="ECO:0000259" key="6">
    <source>
        <dbReference type="Pfam" id="PF00082"/>
    </source>
</evidence>
<dbReference type="InterPro" id="IPR050131">
    <property type="entry name" value="Peptidase_S8_subtilisin-like"/>
</dbReference>
<organism evidence="7 8">
    <name type="scientific">Amphritea balenae</name>
    <dbReference type="NCBI Taxonomy" id="452629"/>
    <lineage>
        <taxon>Bacteria</taxon>
        <taxon>Pseudomonadati</taxon>
        <taxon>Pseudomonadota</taxon>
        <taxon>Gammaproteobacteria</taxon>
        <taxon>Oceanospirillales</taxon>
        <taxon>Oceanospirillaceae</taxon>
        <taxon>Amphritea</taxon>
    </lineage>
</organism>
<evidence type="ECO:0000256" key="3">
    <source>
        <dbReference type="ARBA" id="ARBA00022801"/>
    </source>
</evidence>
<keyword evidence="4" id="KW-0720">Serine protease</keyword>
<evidence type="ECO:0000256" key="1">
    <source>
        <dbReference type="ARBA" id="ARBA00011073"/>
    </source>
</evidence>
<keyword evidence="3" id="KW-0378">Hydrolase</keyword>
<dbReference type="SUPFAM" id="SSF52743">
    <property type="entry name" value="Subtilisin-like"/>
    <property type="match status" value="1"/>
</dbReference>
<evidence type="ECO:0000256" key="4">
    <source>
        <dbReference type="ARBA" id="ARBA00022825"/>
    </source>
</evidence>
<gene>
    <name evidence="7" type="ORF">EHS89_19185</name>
</gene>
<comment type="caution">
    <text evidence="5">Lacks conserved residue(s) required for the propagation of feature annotation.</text>
</comment>
<reference evidence="7 8" key="1">
    <citation type="submission" date="2018-11" db="EMBL/GenBank/DDBJ databases">
        <title>The draft genome sequence of Amphritea balenae JAMM 1525T.</title>
        <authorList>
            <person name="Fang Z."/>
            <person name="Zhang Y."/>
            <person name="Han X."/>
        </authorList>
    </citation>
    <scope>NUCLEOTIDE SEQUENCE [LARGE SCALE GENOMIC DNA]</scope>
    <source>
        <strain evidence="7 8">JAMM 1525</strain>
    </source>
</reference>
<dbReference type="RefSeq" id="WP_124927790.1">
    <property type="nucleotide sequence ID" value="NZ_BMOH01000003.1"/>
</dbReference>
<comment type="similarity">
    <text evidence="1 5">Belongs to the peptidase S8 family.</text>
</comment>
<sequence>MATKETGNTAEKKVLIGIVDSGYGFAHSPLTGVDQVRVTQSFSFDDGIVTGPVTDDQLGHGSALLEVIAEQAPDAEFAIAQIFSKRLSTTPAQVAAAIDWLVEQGAAVINLSLGLRNDRDNLRIACEKAIAAGVILCASTPAKGDPVYPAAYPGVFRMTGDARCRVDQISCLRTQYADFGGYVKARNGVIGASAGCAQMAGHIGRYLNEAGDTSMQAVDSWLQQQADFFGAEVRFPDAKQSQSQ</sequence>
<dbReference type="PANTHER" id="PTHR43806">
    <property type="entry name" value="PEPTIDASE S8"/>
    <property type="match status" value="1"/>
</dbReference>
<feature type="domain" description="Peptidase S8/S53" evidence="6">
    <location>
        <begin position="12"/>
        <end position="140"/>
    </location>
</feature>
<comment type="caution">
    <text evidence="7">The sequence shown here is derived from an EMBL/GenBank/DDBJ whole genome shotgun (WGS) entry which is preliminary data.</text>
</comment>
<evidence type="ECO:0000313" key="7">
    <source>
        <dbReference type="EMBL" id="RRC97079.1"/>
    </source>
</evidence>
<evidence type="ECO:0000313" key="8">
    <source>
        <dbReference type="Proteomes" id="UP000267535"/>
    </source>
</evidence>
<dbReference type="GO" id="GO:0006508">
    <property type="term" value="P:proteolysis"/>
    <property type="evidence" value="ECO:0007669"/>
    <property type="project" value="UniProtKB-KW"/>
</dbReference>
<dbReference type="Pfam" id="PF00082">
    <property type="entry name" value="Peptidase_S8"/>
    <property type="match status" value="1"/>
</dbReference>
<dbReference type="InterPro" id="IPR036852">
    <property type="entry name" value="Peptidase_S8/S53_dom_sf"/>
</dbReference>
<accession>A0A3P1SJN0</accession>
<evidence type="ECO:0000256" key="5">
    <source>
        <dbReference type="PROSITE-ProRule" id="PRU01240"/>
    </source>
</evidence>
<keyword evidence="8" id="KW-1185">Reference proteome</keyword>
<evidence type="ECO:0000256" key="2">
    <source>
        <dbReference type="ARBA" id="ARBA00022670"/>
    </source>
</evidence>
<dbReference type="AlphaFoldDB" id="A0A3P1SJN0"/>
<proteinExistence type="inferred from homology"/>
<dbReference type="PROSITE" id="PS51892">
    <property type="entry name" value="SUBTILASE"/>
    <property type="match status" value="1"/>
</dbReference>
<dbReference type="InterPro" id="IPR000209">
    <property type="entry name" value="Peptidase_S8/S53_dom"/>
</dbReference>
<dbReference type="EMBL" id="RQXV01000014">
    <property type="protein sequence ID" value="RRC97079.1"/>
    <property type="molecule type" value="Genomic_DNA"/>
</dbReference>
<dbReference type="OrthoDB" id="6087879at2"/>
<name>A0A3P1SJN0_9GAMM</name>
<keyword evidence="2" id="KW-0645">Protease</keyword>
<dbReference type="PANTHER" id="PTHR43806:SF11">
    <property type="entry name" value="CEREVISIN-RELATED"/>
    <property type="match status" value="1"/>
</dbReference>
<dbReference type="Proteomes" id="UP000267535">
    <property type="component" value="Unassembled WGS sequence"/>
</dbReference>